<accession>A0A7T0KLL1</accession>
<protein>
    <submittedName>
        <fullName evidence="1">Uncharacterized protein</fullName>
    </submittedName>
</protein>
<evidence type="ECO:0000313" key="2">
    <source>
        <dbReference type="Proteomes" id="UP000594586"/>
    </source>
</evidence>
<reference evidence="1 2" key="1">
    <citation type="submission" date="2020-11" db="EMBL/GenBank/DDBJ databases">
        <title>Corynebacterium sp. MC1420.</title>
        <authorList>
            <person name="Zhou J."/>
        </authorList>
    </citation>
    <scope>NUCLEOTIDE SEQUENCE [LARGE SCALE GENOMIC DNA]</scope>
    <source>
        <strain evidence="1 2">MC1420</strain>
    </source>
</reference>
<name>A0A7T0KLL1_9CORY</name>
<dbReference type="RefSeq" id="WP_196820133.1">
    <property type="nucleotide sequence ID" value="NZ_CP064955.1"/>
</dbReference>
<proteinExistence type="predicted"/>
<sequence length="348" mass="39300">MKLAKDGRNANLLTASNRLKGPAKMRDIKQPPAKPGEDLIAQLVYVAVVDIGVPLVTNWAQNKALPAIHRKMILHNQKKSSEDATQPAIKAPAQEKKMLLGRWRKQSSGNGGDYIDAEVVDPNAQSTKEWRAWIFELMGQSYIDKKSAEKADSVLDQHVGEHLTADQFLGLLPRRVKKDIAEAAEEIELRRLEDVFGPDSEKQTAFEWRRWFHSEKKIDTSIRDALDDILTENNEREFSMNQLLYLLPENLQDSLMHSLSDMAAEFERRQSILMTLDQWEQWVTQQMSTGGMDEKLGKAALKTLERSEHEQLTAATLVESLPPKHREPFASLIQIGDPPPGHGGALKQ</sequence>
<dbReference type="AlphaFoldDB" id="A0A7T0KLL1"/>
<gene>
    <name evidence="1" type="ORF">G7Y29_07745</name>
</gene>
<dbReference type="KEGG" id="cqn:G7Y29_07745"/>
<dbReference type="EMBL" id="CP064955">
    <property type="protein sequence ID" value="QPK82762.1"/>
    <property type="molecule type" value="Genomic_DNA"/>
</dbReference>
<keyword evidence="2" id="KW-1185">Reference proteome</keyword>
<evidence type="ECO:0000313" key="1">
    <source>
        <dbReference type="EMBL" id="QPK82762.1"/>
    </source>
</evidence>
<organism evidence="1 2">
    <name type="scientific">Corynebacterium qintianiae</name>
    <dbReference type="NCBI Taxonomy" id="2709392"/>
    <lineage>
        <taxon>Bacteria</taxon>
        <taxon>Bacillati</taxon>
        <taxon>Actinomycetota</taxon>
        <taxon>Actinomycetes</taxon>
        <taxon>Mycobacteriales</taxon>
        <taxon>Corynebacteriaceae</taxon>
        <taxon>Corynebacterium</taxon>
    </lineage>
</organism>
<dbReference type="Proteomes" id="UP000594586">
    <property type="component" value="Chromosome"/>
</dbReference>